<dbReference type="InterPro" id="IPR013783">
    <property type="entry name" value="Ig-like_fold"/>
</dbReference>
<gene>
    <name evidence="4" type="ORF">OV287_37325</name>
</gene>
<dbReference type="Pfam" id="PF01833">
    <property type="entry name" value="TIG"/>
    <property type="match status" value="5"/>
</dbReference>
<dbReference type="InterPro" id="IPR052387">
    <property type="entry name" value="Fibrocystin"/>
</dbReference>
<feature type="region of interest" description="Disordered" evidence="2">
    <location>
        <begin position="145"/>
        <end position="171"/>
    </location>
</feature>
<dbReference type="InterPro" id="IPR002909">
    <property type="entry name" value="IPT_dom"/>
</dbReference>
<dbReference type="PANTHER" id="PTHR46769:SF2">
    <property type="entry name" value="FIBROCYSTIN-L ISOFORM 2 PRECURSOR-RELATED"/>
    <property type="match status" value="1"/>
</dbReference>
<feature type="domain" description="IPT/TIG" evidence="3">
    <location>
        <begin position="433"/>
        <end position="517"/>
    </location>
</feature>
<reference evidence="4 5" key="1">
    <citation type="submission" date="2022-11" db="EMBL/GenBank/DDBJ databases">
        <title>Minimal conservation of predation-associated metabolite biosynthetic gene clusters underscores biosynthetic potential of Myxococcota including descriptions for ten novel species: Archangium lansinium sp. nov., Myxococcus landrumus sp. nov., Nannocystis bai.</title>
        <authorList>
            <person name="Ahearne A."/>
            <person name="Stevens C."/>
            <person name="Phillips K."/>
        </authorList>
    </citation>
    <scope>NUCLEOTIDE SEQUENCE [LARGE SCALE GENOMIC DNA]</scope>
    <source>
        <strain evidence="4 5">MIWBW</strain>
    </source>
</reference>
<evidence type="ECO:0000313" key="5">
    <source>
        <dbReference type="Proteomes" id="UP001207654"/>
    </source>
</evidence>
<dbReference type="InterPro" id="IPR014756">
    <property type="entry name" value="Ig_E-set"/>
</dbReference>
<organism evidence="4 5">
    <name type="scientific">Archangium lansingense</name>
    <dbReference type="NCBI Taxonomy" id="2995310"/>
    <lineage>
        <taxon>Bacteria</taxon>
        <taxon>Pseudomonadati</taxon>
        <taxon>Myxococcota</taxon>
        <taxon>Myxococcia</taxon>
        <taxon>Myxococcales</taxon>
        <taxon>Cystobacterineae</taxon>
        <taxon>Archangiaceae</taxon>
        <taxon>Archangium</taxon>
    </lineage>
</organism>
<comment type="caution">
    <text evidence="4">The sequence shown here is derived from an EMBL/GenBank/DDBJ whole genome shotgun (WGS) entry which is preliminary data.</text>
</comment>
<evidence type="ECO:0000259" key="3">
    <source>
        <dbReference type="Pfam" id="PF01833"/>
    </source>
</evidence>
<accession>A0ABT4AEM8</accession>
<dbReference type="PANTHER" id="PTHR46769">
    <property type="entry name" value="POLYCYSTIC KIDNEY AND HEPATIC DISEASE 1 (AUTOSOMAL RECESSIVE)-LIKE 1"/>
    <property type="match status" value="1"/>
</dbReference>
<proteinExistence type="predicted"/>
<name>A0ABT4AEM8_9BACT</name>
<dbReference type="Proteomes" id="UP001207654">
    <property type="component" value="Unassembled WGS sequence"/>
</dbReference>
<dbReference type="PROSITE" id="PS51257">
    <property type="entry name" value="PROKAR_LIPOPROTEIN"/>
    <property type="match status" value="1"/>
</dbReference>
<dbReference type="SUPFAM" id="SSF81296">
    <property type="entry name" value="E set domains"/>
    <property type="match status" value="5"/>
</dbReference>
<protein>
    <submittedName>
        <fullName evidence="4">IPT/TIG domain-containing protein</fullName>
    </submittedName>
</protein>
<dbReference type="Gene3D" id="2.60.40.10">
    <property type="entry name" value="Immunoglobulins"/>
    <property type="match status" value="5"/>
</dbReference>
<dbReference type="RefSeq" id="WP_267538805.1">
    <property type="nucleotide sequence ID" value="NZ_JAPNKA010000001.1"/>
</dbReference>
<sequence length="724" mass="72530">MRATPSTPIATLLCLVLMAGCTEQREAEVLPEPASPVCEGVAPRTLDEVFATHFSAQQPTGCITACHEQGLGGLTFRDAQEMWQATVNRTSTGQPMRRLVVPGRPEYSHFYLKLLPDSPGRMPQGGPYLDEAALRDVAGWICSGAPAPSGGGTTDGGTDNPRPQLDSLTPSSVLVGTGEVGVTLGGGGFLSSSQVSFDGVPLTPTYVSPSQLEVLLPAAITAESGTHRFRVSNPPPGGGDSSEQEFLVTNPAPALSNLNPSSVATNGAPFTLTLTGTGFTAASTVVFNGSDVTTTYGGPTTLTGRIPTLATPGGYAITVRNPAPGGGTSNGLTLTAIDSSAPSITGLAPARVVASAAFSLTVTGSGYVCSPPASRSTVLFNGSSYTPSSCASTQLTVSLPATPAGDYPVQVRNSNGETSNTLMLEVREANPVPTLTALSPSQGERGGVAFTLRATGTGFVPGATLSFNGNSRSTTYVSPTEVTAAIPASDLGTTGSFPVTVANPAPGGGASNSLDFSVVAPNPLPSVSSLSPCGTVAGTAGFTLTLSGTGFVAGASATFNGSPVTVTFVSTGELRASIPASLVASAPSGNAAAVVITNPAPGGGSSAPAYFGVATQSVTLANDVQPIFTASCANAGCHSSPSTPVNLTAGRSYGELVGVPSSGCSSRLQVMACGPLRNQSFLIDKILATNNSPACSGAPMPKGTPLTAAQKQLIIDWVAQGAPQ</sequence>
<feature type="domain" description="IPT/TIG" evidence="3">
    <location>
        <begin position="525"/>
        <end position="608"/>
    </location>
</feature>
<dbReference type="EMBL" id="JAPNKA010000001">
    <property type="protein sequence ID" value="MCY1080129.1"/>
    <property type="molecule type" value="Genomic_DNA"/>
</dbReference>
<keyword evidence="5" id="KW-1185">Reference proteome</keyword>
<evidence type="ECO:0000256" key="1">
    <source>
        <dbReference type="ARBA" id="ARBA00022729"/>
    </source>
</evidence>
<feature type="domain" description="IPT/TIG" evidence="3">
    <location>
        <begin position="163"/>
        <end position="239"/>
    </location>
</feature>
<feature type="domain" description="IPT/TIG" evidence="3">
    <location>
        <begin position="342"/>
        <end position="420"/>
    </location>
</feature>
<evidence type="ECO:0000313" key="4">
    <source>
        <dbReference type="EMBL" id="MCY1080129.1"/>
    </source>
</evidence>
<keyword evidence="1" id="KW-0732">Signal</keyword>
<feature type="domain" description="IPT/TIG" evidence="3">
    <location>
        <begin position="253"/>
        <end position="335"/>
    </location>
</feature>
<evidence type="ECO:0000256" key="2">
    <source>
        <dbReference type="SAM" id="MobiDB-lite"/>
    </source>
</evidence>